<keyword evidence="1" id="KW-1133">Transmembrane helix</keyword>
<evidence type="ECO:0000313" key="3">
    <source>
        <dbReference type="Proteomes" id="UP001500689"/>
    </source>
</evidence>
<feature type="transmembrane region" description="Helical" evidence="1">
    <location>
        <begin position="17"/>
        <end position="38"/>
    </location>
</feature>
<gene>
    <name evidence="2" type="ORF">GCM10022222_44920</name>
</gene>
<keyword evidence="3" id="KW-1185">Reference proteome</keyword>
<evidence type="ECO:0000256" key="1">
    <source>
        <dbReference type="SAM" id="Phobius"/>
    </source>
</evidence>
<organism evidence="2 3">
    <name type="scientific">Amycolatopsis ultiminotia</name>
    <dbReference type="NCBI Taxonomy" id="543629"/>
    <lineage>
        <taxon>Bacteria</taxon>
        <taxon>Bacillati</taxon>
        <taxon>Actinomycetota</taxon>
        <taxon>Actinomycetes</taxon>
        <taxon>Pseudonocardiales</taxon>
        <taxon>Pseudonocardiaceae</taxon>
        <taxon>Amycolatopsis</taxon>
    </lineage>
</organism>
<protein>
    <submittedName>
        <fullName evidence="2">Uncharacterized protein</fullName>
    </submittedName>
</protein>
<keyword evidence="1" id="KW-0812">Transmembrane</keyword>
<dbReference type="EMBL" id="BAAAZN010000009">
    <property type="protein sequence ID" value="GAA3556336.1"/>
    <property type="molecule type" value="Genomic_DNA"/>
</dbReference>
<dbReference type="RefSeq" id="WP_344862847.1">
    <property type="nucleotide sequence ID" value="NZ_BAAAZN010000009.1"/>
</dbReference>
<proteinExistence type="predicted"/>
<comment type="caution">
    <text evidence="2">The sequence shown here is derived from an EMBL/GenBank/DDBJ whole genome shotgun (WGS) entry which is preliminary data.</text>
</comment>
<sequence length="174" mass="19118">MTGNERIRPPRPVWTSWLWGGGAVLLLAVVLVAVFVVVPAITDANRTCGDGVRERGENSECTGITDGEFVFSGDLADVEQRIHADNAAVTGSGDPYVTIAVLLPMTLTEHDLVSPEWVRHQLEGAYLAQHRANTTRSWGSVLPRIRLLPANPGSQLKQWEPIVDDLVGRTGWWR</sequence>
<evidence type="ECO:0000313" key="2">
    <source>
        <dbReference type="EMBL" id="GAA3556336.1"/>
    </source>
</evidence>
<reference evidence="3" key="1">
    <citation type="journal article" date="2019" name="Int. J. Syst. Evol. Microbiol.">
        <title>The Global Catalogue of Microorganisms (GCM) 10K type strain sequencing project: providing services to taxonomists for standard genome sequencing and annotation.</title>
        <authorList>
            <consortium name="The Broad Institute Genomics Platform"/>
            <consortium name="The Broad Institute Genome Sequencing Center for Infectious Disease"/>
            <person name="Wu L."/>
            <person name="Ma J."/>
        </authorList>
    </citation>
    <scope>NUCLEOTIDE SEQUENCE [LARGE SCALE GENOMIC DNA]</scope>
    <source>
        <strain evidence="3">JCM 16898</strain>
    </source>
</reference>
<name>A0ABP6WVG7_9PSEU</name>
<keyword evidence="1" id="KW-0472">Membrane</keyword>
<dbReference type="Proteomes" id="UP001500689">
    <property type="component" value="Unassembled WGS sequence"/>
</dbReference>
<accession>A0ABP6WVG7</accession>